<dbReference type="PaxDb" id="4097-A0A1S4CA72"/>
<feature type="compositionally biased region" description="Low complexity" evidence="1">
    <location>
        <begin position="172"/>
        <end position="181"/>
    </location>
</feature>
<accession>A0A1S4CA72</accession>
<evidence type="ECO:0000313" key="2">
    <source>
        <dbReference type="RefSeq" id="XP_016498147.1"/>
    </source>
</evidence>
<dbReference type="RefSeq" id="XP_016498147.1">
    <property type="nucleotide sequence ID" value="XM_016642661.1"/>
</dbReference>
<proteinExistence type="predicted"/>
<dbReference type="AlphaFoldDB" id="A0A1S4CA72"/>
<evidence type="ECO:0000256" key="1">
    <source>
        <dbReference type="SAM" id="MobiDB-lite"/>
    </source>
</evidence>
<reference evidence="2" key="1">
    <citation type="submission" date="2025-08" db="UniProtKB">
        <authorList>
            <consortium name="RefSeq"/>
        </authorList>
    </citation>
    <scope>IDENTIFICATION</scope>
</reference>
<feature type="region of interest" description="Disordered" evidence="1">
    <location>
        <begin position="169"/>
        <end position="196"/>
    </location>
</feature>
<name>A0A1S4CA72_TOBAC</name>
<gene>
    <name evidence="2" type="primary">LOC107816913</name>
</gene>
<organism evidence="2">
    <name type="scientific">Nicotiana tabacum</name>
    <name type="common">Common tobacco</name>
    <dbReference type="NCBI Taxonomy" id="4097"/>
    <lineage>
        <taxon>Eukaryota</taxon>
        <taxon>Viridiplantae</taxon>
        <taxon>Streptophyta</taxon>
        <taxon>Embryophyta</taxon>
        <taxon>Tracheophyta</taxon>
        <taxon>Spermatophyta</taxon>
        <taxon>Magnoliopsida</taxon>
        <taxon>eudicotyledons</taxon>
        <taxon>Gunneridae</taxon>
        <taxon>Pentapetalae</taxon>
        <taxon>asterids</taxon>
        <taxon>lamiids</taxon>
        <taxon>Solanales</taxon>
        <taxon>Solanaceae</taxon>
        <taxon>Nicotianoideae</taxon>
        <taxon>Nicotianeae</taxon>
        <taxon>Nicotiana</taxon>
    </lineage>
</organism>
<feature type="compositionally biased region" description="Low complexity" evidence="1">
    <location>
        <begin position="85"/>
        <end position="104"/>
    </location>
</feature>
<feature type="region of interest" description="Disordered" evidence="1">
    <location>
        <begin position="82"/>
        <end position="107"/>
    </location>
</feature>
<sequence length="240" mass="25517">MAAPSPPFTPSPLTQQLLRLHLLRRAQASFTCCFFFFISAASTSSSSQSVELQSATMAAASSSAALSSSPPQLHHERPTTMVIVSSSSSSSSSSTSPSTSSSTTFQRREAIRRPPFCFTFFVVKLQSMSSSVSASHLLPEVSPKVQNPHSIKYNGSPLPLFSDVRQSIDPLSASPSSSSSSSHERPAPHGSPPVASSNDPLPWPLLLLHQSSNCSPFPAVNQQLSHMSSFPFDLVIAAVI</sequence>
<dbReference type="KEGG" id="nta:107816913"/>
<protein>
    <submittedName>
        <fullName evidence="2">Uncharacterized protein</fullName>
    </submittedName>
</protein>